<evidence type="ECO:0000259" key="1">
    <source>
        <dbReference type="PROSITE" id="PS50802"/>
    </source>
</evidence>
<dbReference type="PANTHER" id="PTHR12419">
    <property type="entry name" value="OTU DOMAIN CONTAINING PROTEIN"/>
    <property type="match status" value="1"/>
</dbReference>
<sequence>MATPKPNIPVKPKLSLNQQLANIGLKQYPTAHDHNCFYAALCYCMYGTVQEHARLRHEIMQYIIQNGDEYSQLITGEDGRWDEYIQRQSTVGLGWGGQIELKAFTEMYKVKVTIYSERNRKHLLFFNKIP</sequence>
<dbReference type="GO" id="GO:0016579">
    <property type="term" value="P:protein deubiquitination"/>
    <property type="evidence" value="ECO:0007669"/>
    <property type="project" value="TreeGrafter"/>
</dbReference>
<feature type="domain" description="OTU" evidence="1">
    <location>
        <begin position="25"/>
        <end position="130"/>
    </location>
</feature>
<keyword evidence="2" id="KW-1185">Reference proteome</keyword>
<protein>
    <submittedName>
        <fullName evidence="3">OTU domain-containing protein</fullName>
    </submittedName>
</protein>
<dbReference type="Gene3D" id="3.90.70.80">
    <property type="match status" value="1"/>
</dbReference>
<name>A0A914QBH2_9BILA</name>
<dbReference type="SUPFAM" id="SSF54001">
    <property type="entry name" value="Cysteine proteinases"/>
    <property type="match status" value="1"/>
</dbReference>
<dbReference type="CDD" id="cd22744">
    <property type="entry name" value="OTU"/>
    <property type="match status" value="1"/>
</dbReference>
<evidence type="ECO:0000313" key="2">
    <source>
        <dbReference type="Proteomes" id="UP000887578"/>
    </source>
</evidence>
<dbReference type="InterPro" id="IPR038765">
    <property type="entry name" value="Papain-like_cys_pep_sf"/>
</dbReference>
<dbReference type="InterPro" id="IPR050704">
    <property type="entry name" value="Peptidase_C85-like"/>
</dbReference>
<dbReference type="Proteomes" id="UP000887578">
    <property type="component" value="Unplaced"/>
</dbReference>
<dbReference type="InterPro" id="IPR003323">
    <property type="entry name" value="OTU_dom"/>
</dbReference>
<proteinExistence type="predicted"/>
<accession>A0A914QBH2</accession>
<organism evidence="2 3">
    <name type="scientific">Panagrolaimus davidi</name>
    <dbReference type="NCBI Taxonomy" id="227884"/>
    <lineage>
        <taxon>Eukaryota</taxon>
        <taxon>Metazoa</taxon>
        <taxon>Ecdysozoa</taxon>
        <taxon>Nematoda</taxon>
        <taxon>Chromadorea</taxon>
        <taxon>Rhabditida</taxon>
        <taxon>Tylenchina</taxon>
        <taxon>Panagrolaimomorpha</taxon>
        <taxon>Panagrolaimoidea</taxon>
        <taxon>Panagrolaimidae</taxon>
        <taxon>Panagrolaimus</taxon>
    </lineage>
</organism>
<dbReference type="GO" id="GO:0004843">
    <property type="term" value="F:cysteine-type deubiquitinase activity"/>
    <property type="evidence" value="ECO:0007669"/>
    <property type="project" value="TreeGrafter"/>
</dbReference>
<dbReference type="Pfam" id="PF02338">
    <property type="entry name" value="OTU"/>
    <property type="match status" value="1"/>
</dbReference>
<dbReference type="AlphaFoldDB" id="A0A914QBH2"/>
<evidence type="ECO:0000313" key="3">
    <source>
        <dbReference type="WBParaSite" id="PDA_v2.g24515.t1"/>
    </source>
</evidence>
<reference evidence="3" key="1">
    <citation type="submission" date="2022-11" db="UniProtKB">
        <authorList>
            <consortium name="WormBaseParasite"/>
        </authorList>
    </citation>
    <scope>IDENTIFICATION</scope>
</reference>
<dbReference type="PROSITE" id="PS50802">
    <property type="entry name" value="OTU"/>
    <property type="match status" value="1"/>
</dbReference>
<dbReference type="WBParaSite" id="PDA_v2.g24515.t1">
    <property type="protein sequence ID" value="PDA_v2.g24515.t1"/>
    <property type="gene ID" value="PDA_v2.g24515"/>
</dbReference>